<evidence type="ECO:0000313" key="1">
    <source>
        <dbReference type="EMBL" id="ELU06471.1"/>
    </source>
</evidence>
<dbReference type="EMBL" id="AMQN01022778">
    <property type="status" value="NOT_ANNOTATED_CDS"/>
    <property type="molecule type" value="Genomic_DNA"/>
</dbReference>
<dbReference type="InterPro" id="IPR036691">
    <property type="entry name" value="Endo/exonu/phosph_ase_sf"/>
</dbReference>
<dbReference type="SUPFAM" id="SSF56219">
    <property type="entry name" value="DNase I-like"/>
    <property type="match status" value="1"/>
</dbReference>
<proteinExistence type="predicted"/>
<evidence type="ECO:0000313" key="3">
    <source>
        <dbReference type="Proteomes" id="UP000014760"/>
    </source>
</evidence>
<dbReference type="EnsemblMetazoa" id="CapteT211820">
    <property type="protein sequence ID" value="CapteP211820"/>
    <property type="gene ID" value="CapteG211820"/>
</dbReference>
<dbReference type="OMA" id="DHCISFF"/>
<organism evidence="1">
    <name type="scientific">Capitella teleta</name>
    <name type="common">Polychaete worm</name>
    <dbReference type="NCBI Taxonomy" id="283909"/>
    <lineage>
        <taxon>Eukaryota</taxon>
        <taxon>Metazoa</taxon>
        <taxon>Spiralia</taxon>
        <taxon>Lophotrochozoa</taxon>
        <taxon>Annelida</taxon>
        <taxon>Polychaeta</taxon>
        <taxon>Sedentaria</taxon>
        <taxon>Scolecida</taxon>
        <taxon>Capitellidae</taxon>
        <taxon>Capitella</taxon>
    </lineage>
</organism>
<gene>
    <name evidence="1" type="ORF">CAPTEDRAFT_211820</name>
</gene>
<dbReference type="OrthoDB" id="10072198at2759"/>
<accession>R7USU1</accession>
<sequence length="244" mass="28051">MKTTVLGRERPGILNMVLLNPCRCIFTRLLVIYGPPNNCHCPMSQFHTEFSNILEMLAQHSGNVMIVGDLNAYLDDPADRDANDFGRLITAFGLQQHVQQATRRNGQTLDLAITRIDDRTVKALEANDYGFPDHYSVLIETVTYRRYKRINDDQLHATIMQSELSAPSPAQPLTEIISMYETHLLQILDEMAPLRTREMERKGKWYSDGVRAAKQERRKTLKEVVEDRFSCSSRDLHRTPRTSE</sequence>
<dbReference type="AlphaFoldDB" id="R7USU1"/>
<dbReference type="EMBL" id="KB300620">
    <property type="protein sequence ID" value="ELU06471.1"/>
    <property type="molecule type" value="Genomic_DNA"/>
</dbReference>
<keyword evidence="3" id="KW-1185">Reference proteome</keyword>
<dbReference type="PANTHER" id="PTHR46670:SF3">
    <property type="entry name" value="ENDONUCLEASE_EXONUCLEASE_PHOSPHATASE DOMAIN-CONTAINING PROTEIN"/>
    <property type="match status" value="1"/>
</dbReference>
<name>R7USU1_CAPTE</name>
<dbReference type="HOGENOM" id="CLU_1138939_0_0_1"/>
<dbReference type="Proteomes" id="UP000014760">
    <property type="component" value="Unassembled WGS sequence"/>
</dbReference>
<protein>
    <recommendedName>
        <fullName evidence="4">Endonuclease/exonuclease/phosphatase domain-containing protein</fullName>
    </recommendedName>
</protein>
<dbReference type="Gene3D" id="3.60.10.10">
    <property type="entry name" value="Endonuclease/exonuclease/phosphatase"/>
    <property type="match status" value="1"/>
</dbReference>
<dbReference type="PANTHER" id="PTHR46670">
    <property type="entry name" value="ENDO/EXONUCLEASE/PHOSPHATASE DOMAIN-CONTAINING PROTEIN"/>
    <property type="match status" value="1"/>
</dbReference>
<reference evidence="2" key="3">
    <citation type="submission" date="2015-06" db="UniProtKB">
        <authorList>
            <consortium name="EnsemblMetazoa"/>
        </authorList>
    </citation>
    <scope>IDENTIFICATION</scope>
</reference>
<reference evidence="1 3" key="2">
    <citation type="journal article" date="2013" name="Nature">
        <title>Insights into bilaterian evolution from three spiralian genomes.</title>
        <authorList>
            <person name="Simakov O."/>
            <person name="Marletaz F."/>
            <person name="Cho S.J."/>
            <person name="Edsinger-Gonzales E."/>
            <person name="Havlak P."/>
            <person name="Hellsten U."/>
            <person name="Kuo D.H."/>
            <person name="Larsson T."/>
            <person name="Lv J."/>
            <person name="Arendt D."/>
            <person name="Savage R."/>
            <person name="Osoegawa K."/>
            <person name="de Jong P."/>
            <person name="Grimwood J."/>
            <person name="Chapman J.A."/>
            <person name="Shapiro H."/>
            <person name="Aerts A."/>
            <person name="Otillar R.P."/>
            <person name="Terry A.Y."/>
            <person name="Boore J.L."/>
            <person name="Grigoriev I.V."/>
            <person name="Lindberg D.R."/>
            <person name="Seaver E.C."/>
            <person name="Weisblat D.A."/>
            <person name="Putnam N.H."/>
            <person name="Rokhsar D.S."/>
        </authorList>
    </citation>
    <scope>NUCLEOTIDE SEQUENCE</scope>
    <source>
        <strain evidence="1 3">I ESC-2004</strain>
    </source>
</reference>
<reference evidence="3" key="1">
    <citation type="submission" date="2012-12" db="EMBL/GenBank/DDBJ databases">
        <authorList>
            <person name="Hellsten U."/>
            <person name="Grimwood J."/>
            <person name="Chapman J.A."/>
            <person name="Shapiro H."/>
            <person name="Aerts A."/>
            <person name="Otillar R.P."/>
            <person name="Terry A.Y."/>
            <person name="Boore J.L."/>
            <person name="Simakov O."/>
            <person name="Marletaz F."/>
            <person name="Cho S.-J."/>
            <person name="Edsinger-Gonzales E."/>
            <person name="Havlak P."/>
            <person name="Kuo D.-H."/>
            <person name="Larsson T."/>
            <person name="Lv J."/>
            <person name="Arendt D."/>
            <person name="Savage R."/>
            <person name="Osoegawa K."/>
            <person name="de Jong P."/>
            <person name="Lindberg D.R."/>
            <person name="Seaver E.C."/>
            <person name="Weisblat D.A."/>
            <person name="Putnam N.H."/>
            <person name="Grigoriev I.V."/>
            <person name="Rokhsar D.S."/>
        </authorList>
    </citation>
    <scope>NUCLEOTIDE SEQUENCE</scope>
    <source>
        <strain evidence="3">I ESC-2004</strain>
    </source>
</reference>
<evidence type="ECO:0008006" key="4">
    <source>
        <dbReference type="Google" id="ProtNLM"/>
    </source>
</evidence>
<evidence type="ECO:0000313" key="2">
    <source>
        <dbReference type="EnsemblMetazoa" id="CapteP211820"/>
    </source>
</evidence>